<evidence type="ECO:0000256" key="7">
    <source>
        <dbReference type="SAM" id="Phobius"/>
    </source>
</evidence>
<dbReference type="GO" id="GO:0022857">
    <property type="term" value="F:transmembrane transporter activity"/>
    <property type="evidence" value="ECO:0007669"/>
    <property type="project" value="InterPro"/>
</dbReference>
<dbReference type="SUPFAM" id="SSF103473">
    <property type="entry name" value="MFS general substrate transporter"/>
    <property type="match status" value="1"/>
</dbReference>
<dbReference type="Pfam" id="PF07690">
    <property type="entry name" value="MFS_1"/>
    <property type="match status" value="1"/>
</dbReference>
<evidence type="ECO:0000259" key="8">
    <source>
        <dbReference type="PROSITE" id="PS50850"/>
    </source>
</evidence>
<evidence type="ECO:0000313" key="10">
    <source>
        <dbReference type="Proteomes" id="UP000651050"/>
    </source>
</evidence>
<evidence type="ECO:0000256" key="1">
    <source>
        <dbReference type="ARBA" id="ARBA00004651"/>
    </source>
</evidence>
<feature type="transmembrane region" description="Helical" evidence="7">
    <location>
        <begin position="194"/>
        <end position="216"/>
    </location>
</feature>
<dbReference type="PANTHER" id="PTHR42718:SF46">
    <property type="entry name" value="BLR6921 PROTEIN"/>
    <property type="match status" value="1"/>
</dbReference>
<keyword evidence="4 7" id="KW-0812">Transmembrane</keyword>
<dbReference type="Proteomes" id="UP000651050">
    <property type="component" value="Unassembled WGS sequence"/>
</dbReference>
<feature type="transmembrane region" description="Helical" evidence="7">
    <location>
        <begin position="46"/>
        <end position="66"/>
    </location>
</feature>
<keyword evidence="5 7" id="KW-1133">Transmembrane helix</keyword>
<accession>A0A931H8U6</accession>
<feature type="transmembrane region" description="Helical" evidence="7">
    <location>
        <begin position="331"/>
        <end position="349"/>
    </location>
</feature>
<organism evidence="9 10">
    <name type="scientific">Caenimonas aquaedulcis</name>
    <dbReference type="NCBI Taxonomy" id="2793270"/>
    <lineage>
        <taxon>Bacteria</taxon>
        <taxon>Pseudomonadati</taxon>
        <taxon>Pseudomonadota</taxon>
        <taxon>Betaproteobacteria</taxon>
        <taxon>Burkholderiales</taxon>
        <taxon>Comamonadaceae</taxon>
        <taxon>Caenimonas</taxon>
    </lineage>
</organism>
<evidence type="ECO:0000256" key="4">
    <source>
        <dbReference type="ARBA" id="ARBA00022692"/>
    </source>
</evidence>
<keyword evidence="2" id="KW-0813">Transport</keyword>
<reference evidence="9" key="1">
    <citation type="submission" date="2020-11" db="EMBL/GenBank/DDBJ databases">
        <title>Bacterial whole genome sequence for Caenimonas sp. DR4.4.</title>
        <authorList>
            <person name="Le V."/>
            <person name="Ko S.-R."/>
            <person name="Ahn C.-Y."/>
            <person name="Oh H.-M."/>
        </authorList>
    </citation>
    <scope>NUCLEOTIDE SEQUENCE</scope>
    <source>
        <strain evidence="9">DR4.4</strain>
    </source>
</reference>
<dbReference type="InterPro" id="IPR036259">
    <property type="entry name" value="MFS_trans_sf"/>
</dbReference>
<feature type="transmembrane region" description="Helical" evidence="7">
    <location>
        <begin position="162"/>
        <end position="182"/>
    </location>
</feature>
<dbReference type="Gene3D" id="1.20.1720.10">
    <property type="entry name" value="Multidrug resistance protein D"/>
    <property type="match status" value="1"/>
</dbReference>
<comment type="caution">
    <text evidence="9">The sequence shown here is derived from an EMBL/GenBank/DDBJ whole genome shotgun (WGS) entry which is preliminary data.</text>
</comment>
<dbReference type="RefSeq" id="WP_196988402.1">
    <property type="nucleotide sequence ID" value="NZ_JADWYS010000001.1"/>
</dbReference>
<dbReference type="PANTHER" id="PTHR42718">
    <property type="entry name" value="MAJOR FACILITATOR SUPERFAMILY MULTIDRUG TRANSPORTER MFSC"/>
    <property type="match status" value="1"/>
</dbReference>
<gene>
    <name evidence="9" type="ORF">I5803_21760</name>
</gene>
<dbReference type="Gene3D" id="1.20.1250.20">
    <property type="entry name" value="MFS general substrate transporter like domains"/>
    <property type="match status" value="1"/>
</dbReference>
<keyword evidence="10" id="KW-1185">Reference proteome</keyword>
<dbReference type="EMBL" id="JADWYS010000001">
    <property type="protein sequence ID" value="MBG9390673.1"/>
    <property type="molecule type" value="Genomic_DNA"/>
</dbReference>
<feature type="transmembrane region" description="Helical" evidence="7">
    <location>
        <begin position="355"/>
        <end position="381"/>
    </location>
</feature>
<evidence type="ECO:0000256" key="5">
    <source>
        <dbReference type="ARBA" id="ARBA00022989"/>
    </source>
</evidence>
<feature type="transmembrane region" description="Helical" evidence="7">
    <location>
        <begin position="402"/>
        <end position="422"/>
    </location>
</feature>
<sequence length="466" mass="49404">MWNRTRIIPLVVACPMFLQNLDTSVMGTALPAIADSLDADVLHLNLAITSYLLSLVLFLPASAWLAERYGPRRVFCTAVFLFSLASALCGAATTLGQLIFFRLLQGVGGAMMVPVGRLILLRAVPVAQMVVAMVWFTVPGGIGRLMGPLVGGAIVTVMSWRWIFLVNIPFGLAGVLLALYFIDKDLPPDSDAEMAPFDVPGLLLMAAALGGLLGALEMAGKSLMPWPGVVALACVGCASLWLYLRRSNAQAVPLVDFKVFRFLTFRASVAGGAPVRVAIGASPFLLPLLFQVGFGMTPLQAGTITMATALGSLGIRGAVTRAVKTFGYRRMLILSSATTSLFYAAYTFFTPETPHALLFVVLLFAGMSNAMTLVVLATIGYNEIPRNRMGHATALGTMAQQVSVAFGVTLAASLVELAHYFHGGAPGVLAAADFRPALIAVAMLPFMSAIAFLRLPKNTALADDET</sequence>
<dbReference type="AlphaFoldDB" id="A0A931H8U6"/>
<proteinExistence type="predicted"/>
<protein>
    <submittedName>
        <fullName evidence="9">MFS transporter</fullName>
    </submittedName>
</protein>
<evidence type="ECO:0000256" key="3">
    <source>
        <dbReference type="ARBA" id="ARBA00022475"/>
    </source>
</evidence>
<keyword evidence="6 7" id="KW-0472">Membrane</keyword>
<comment type="subcellular location">
    <subcellularLocation>
        <location evidence="1">Cell membrane</location>
        <topology evidence="1">Multi-pass membrane protein</topology>
    </subcellularLocation>
</comment>
<keyword evidence="3" id="KW-1003">Cell membrane</keyword>
<dbReference type="PRINTS" id="PR01036">
    <property type="entry name" value="TCRTETB"/>
</dbReference>
<feature type="domain" description="Major facilitator superfamily (MFS) profile" evidence="8">
    <location>
        <begin position="8"/>
        <end position="460"/>
    </location>
</feature>
<feature type="transmembrane region" description="Helical" evidence="7">
    <location>
        <begin position="434"/>
        <end position="453"/>
    </location>
</feature>
<name>A0A931H8U6_9BURK</name>
<dbReference type="GO" id="GO:0005886">
    <property type="term" value="C:plasma membrane"/>
    <property type="evidence" value="ECO:0007669"/>
    <property type="project" value="UniProtKB-SubCell"/>
</dbReference>
<feature type="transmembrane region" description="Helical" evidence="7">
    <location>
        <begin position="223"/>
        <end position="244"/>
    </location>
</feature>
<dbReference type="InterPro" id="IPR020846">
    <property type="entry name" value="MFS_dom"/>
</dbReference>
<feature type="transmembrane region" description="Helical" evidence="7">
    <location>
        <begin position="78"/>
        <end position="99"/>
    </location>
</feature>
<evidence type="ECO:0000313" key="9">
    <source>
        <dbReference type="EMBL" id="MBG9390673.1"/>
    </source>
</evidence>
<evidence type="ECO:0000256" key="2">
    <source>
        <dbReference type="ARBA" id="ARBA00022448"/>
    </source>
</evidence>
<dbReference type="PROSITE" id="PS50850">
    <property type="entry name" value="MFS"/>
    <property type="match status" value="1"/>
</dbReference>
<evidence type="ECO:0000256" key="6">
    <source>
        <dbReference type="ARBA" id="ARBA00023136"/>
    </source>
</evidence>
<dbReference type="InterPro" id="IPR011701">
    <property type="entry name" value="MFS"/>
</dbReference>
<feature type="transmembrane region" description="Helical" evidence="7">
    <location>
        <begin position="299"/>
        <end position="319"/>
    </location>
</feature>